<evidence type="ECO:0000256" key="3">
    <source>
        <dbReference type="ARBA" id="ARBA00022723"/>
    </source>
</evidence>
<evidence type="ECO:0000256" key="2">
    <source>
        <dbReference type="ARBA" id="ARBA00007749"/>
    </source>
</evidence>
<dbReference type="OMA" id="HANKEDA"/>
<gene>
    <name evidence="6" type="ORF">PV10_05697</name>
</gene>
<dbReference type="GO" id="GO:0016787">
    <property type="term" value="F:hydrolase activity"/>
    <property type="evidence" value="ECO:0007669"/>
    <property type="project" value="UniProtKB-KW"/>
</dbReference>
<keyword evidence="3" id="KW-0479">Metal-binding</keyword>
<name>A0A0D1WPZ9_EXOME</name>
<evidence type="ECO:0000256" key="5">
    <source>
        <dbReference type="ARBA" id="ARBA00022833"/>
    </source>
</evidence>
<dbReference type="PANTHER" id="PTHR42978">
    <property type="entry name" value="QUORUM-QUENCHING LACTONASE YTNP-RELATED-RELATED"/>
    <property type="match status" value="1"/>
</dbReference>
<evidence type="ECO:0000256" key="4">
    <source>
        <dbReference type="ARBA" id="ARBA00022801"/>
    </source>
</evidence>
<evidence type="ECO:0000256" key="1">
    <source>
        <dbReference type="ARBA" id="ARBA00001947"/>
    </source>
</evidence>
<dbReference type="GO" id="GO:0046872">
    <property type="term" value="F:metal ion binding"/>
    <property type="evidence" value="ECO:0007669"/>
    <property type="project" value="UniProtKB-KW"/>
</dbReference>
<proteinExistence type="inferred from homology"/>
<reference evidence="6 7" key="1">
    <citation type="submission" date="2015-01" db="EMBL/GenBank/DDBJ databases">
        <title>The Genome Sequence of Exophiala mesophila CBS40295.</title>
        <authorList>
            <consortium name="The Broad Institute Genomics Platform"/>
            <person name="Cuomo C."/>
            <person name="de Hoog S."/>
            <person name="Gorbushina A."/>
            <person name="Stielow B."/>
            <person name="Teixiera M."/>
            <person name="Abouelleil A."/>
            <person name="Chapman S.B."/>
            <person name="Priest M."/>
            <person name="Young S.K."/>
            <person name="Wortman J."/>
            <person name="Nusbaum C."/>
            <person name="Birren B."/>
        </authorList>
    </citation>
    <scope>NUCLEOTIDE SEQUENCE [LARGE SCALE GENOMIC DNA]</scope>
    <source>
        <strain evidence="6 7">CBS 40295</strain>
    </source>
</reference>
<dbReference type="EMBL" id="KN847523">
    <property type="protein sequence ID" value="KIV91120.1"/>
    <property type="molecule type" value="Genomic_DNA"/>
</dbReference>
<dbReference type="RefSeq" id="XP_016222694.1">
    <property type="nucleotide sequence ID" value="XM_016370401.1"/>
</dbReference>
<dbReference type="STRING" id="212818.A0A0D1WPZ9"/>
<evidence type="ECO:0008006" key="8">
    <source>
        <dbReference type="Google" id="ProtNLM"/>
    </source>
</evidence>
<evidence type="ECO:0000313" key="7">
    <source>
        <dbReference type="Proteomes" id="UP000054302"/>
    </source>
</evidence>
<accession>A0A0D1WPZ9</accession>
<dbReference type="Gene3D" id="3.60.15.10">
    <property type="entry name" value="Ribonuclease Z/Hydroxyacylglutathione hydrolase-like"/>
    <property type="match status" value="1"/>
</dbReference>
<organism evidence="6 7">
    <name type="scientific">Exophiala mesophila</name>
    <name type="common">Black yeast-like fungus</name>
    <dbReference type="NCBI Taxonomy" id="212818"/>
    <lineage>
        <taxon>Eukaryota</taxon>
        <taxon>Fungi</taxon>
        <taxon>Dikarya</taxon>
        <taxon>Ascomycota</taxon>
        <taxon>Pezizomycotina</taxon>
        <taxon>Eurotiomycetes</taxon>
        <taxon>Chaetothyriomycetidae</taxon>
        <taxon>Chaetothyriales</taxon>
        <taxon>Herpotrichiellaceae</taxon>
        <taxon>Exophiala</taxon>
    </lineage>
</organism>
<dbReference type="Proteomes" id="UP000054302">
    <property type="component" value="Unassembled WGS sequence"/>
</dbReference>
<dbReference type="PANTHER" id="PTHR42978:SF2">
    <property type="entry name" value="102 KBASES UNSTABLE REGION: FROM 1 TO 119443"/>
    <property type="match status" value="1"/>
</dbReference>
<protein>
    <recommendedName>
        <fullName evidence="8">Metallo-beta-lactamase domain-containing protein</fullName>
    </recommendedName>
</protein>
<comment type="similarity">
    <text evidence="2">Belongs to the metallo-beta-lactamase superfamily.</text>
</comment>
<keyword evidence="4" id="KW-0378">Hydrolase</keyword>
<keyword evidence="7" id="KW-1185">Reference proteome</keyword>
<dbReference type="CDD" id="cd07730">
    <property type="entry name" value="metallo-hydrolase-like_MBL-fold"/>
    <property type="match status" value="1"/>
</dbReference>
<dbReference type="AlphaFoldDB" id="A0A0D1WPZ9"/>
<dbReference type="OrthoDB" id="10250730at2759"/>
<dbReference type="InterPro" id="IPR051013">
    <property type="entry name" value="MBL_superfamily_lactonases"/>
</dbReference>
<sequence length="314" mass="34545">MAATVTVHALDAGHITIAERFFIVPSDPDAKHTVPSLSFLVQHKNPSTGQITRIVWDLGMRRDLNLYPAALQTHIESRRPVDTMPDVVASLSRGGLTVDDIDYVMFSHVHYDHVGMPRDFTNPKTKFIVGNGALDLLSGKTKHDLGKHMVFEADLLPTDQAVELPPNDNSLADSPYQWTPLASFPHAIDFFHDGSVYILDAPGHLPGHMNLLCRISSNPTKYVCLAGDSCHDVRLLSGEKDIATWTDETGRHCCIHVDIPKTKQTLARLYSASKDGIHLDGEAANAQVEIVLAHDYAWEADAKKAGKFFPGALK</sequence>
<keyword evidence="5" id="KW-0862">Zinc</keyword>
<dbReference type="InterPro" id="IPR036866">
    <property type="entry name" value="RibonucZ/Hydroxyglut_hydro"/>
</dbReference>
<comment type="cofactor">
    <cofactor evidence="1">
        <name>Zn(2+)</name>
        <dbReference type="ChEBI" id="CHEBI:29105"/>
    </cofactor>
</comment>
<evidence type="ECO:0000313" key="6">
    <source>
        <dbReference type="EMBL" id="KIV91120.1"/>
    </source>
</evidence>
<dbReference type="HOGENOM" id="CLU_030571_1_1_1"/>
<dbReference type="VEuPathDB" id="FungiDB:PV10_05697"/>
<dbReference type="SUPFAM" id="SSF56281">
    <property type="entry name" value="Metallo-hydrolase/oxidoreductase"/>
    <property type="match status" value="1"/>
</dbReference>
<dbReference type="GeneID" id="27323542"/>